<dbReference type="PANTHER" id="PTHR10099">
    <property type="entry name" value="PHOSPHORIBOSYLFORMYLGLYCINAMIDINE SYNTHASE"/>
    <property type="match status" value="1"/>
</dbReference>
<keyword evidence="17" id="KW-1185">Reference proteome</keyword>
<comment type="similarity">
    <text evidence="2 10">In the N-terminal section; belongs to the FGAMS family.</text>
</comment>
<dbReference type="InterPro" id="IPR036676">
    <property type="entry name" value="PurM-like_C_sf"/>
</dbReference>
<keyword evidence="9 10" id="KW-0315">Glutamine amidotransferase</keyword>
<dbReference type="HAMAP" id="MF_00419">
    <property type="entry name" value="PurL_1"/>
    <property type="match status" value="1"/>
</dbReference>
<feature type="binding site" evidence="10">
    <location>
        <position position="718"/>
    </location>
    <ligand>
        <name>Mg(2+)</name>
        <dbReference type="ChEBI" id="CHEBI:18420"/>
    </ligand>
</feature>
<comment type="subcellular location">
    <subcellularLocation>
        <location evidence="10">Cytoplasm</location>
    </subcellularLocation>
</comment>
<evidence type="ECO:0000259" key="13">
    <source>
        <dbReference type="Pfam" id="PF18072"/>
    </source>
</evidence>
<keyword evidence="3 10" id="KW-0436">Ligase</keyword>
<evidence type="ECO:0000256" key="8">
    <source>
        <dbReference type="ARBA" id="ARBA00022842"/>
    </source>
</evidence>
<comment type="caution">
    <text evidence="16">The sequence shown here is derived from an EMBL/GenBank/DDBJ whole genome shotgun (WGS) entry which is preliminary data.</text>
</comment>
<comment type="catalytic activity">
    <reaction evidence="10">
        <text>N(2)-formyl-N(1)-(5-phospho-beta-D-ribosyl)glycinamide + L-glutamine + ATP + H2O = 2-formamido-N(1)-(5-O-phospho-beta-D-ribosyl)acetamidine + L-glutamate + ADP + phosphate + H(+)</text>
        <dbReference type="Rhea" id="RHEA:17129"/>
        <dbReference type="ChEBI" id="CHEBI:15377"/>
        <dbReference type="ChEBI" id="CHEBI:15378"/>
        <dbReference type="ChEBI" id="CHEBI:29985"/>
        <dbReference type="ChEBI" id="CHEBI:30616"/>
        <dbReference type="ChEBI" id="CHEBI:43474"/>
        <dbReference type="ChEBI" id="CHEBI:58359"/>
        <dbReference type="ChEBI" id="CHEBI:147286"/>
        <dbReference type="ChEBI" id="CHEBI:147287"/>
        <dbReference type="ChEBI" id="CHEBI:456216"/>
        <dbReference type="EC" id="6.3.5.3"/>
    </reaction>
</comment>
<feature type="active site" evidence="10">
    <location>
        <position position="1264"/>
    </location>
</feature>
<keyword evidence="7 10" id="KW-0067">ATP-binding</keyword>
<dbReference type="SUPFAM" id="SSF109736">
    <property type="entry name" value="FGAM synthase PurL, linker domain"/>
    <property type="match status" value="1"/>
</dbReference>
<feature type="domain" description="PurM-like C-terminal" evidence="12">
    <location>
        <begin position="835"/>
        <end position="967"/>
    </location>
</feature>
<feature type="binding site" evidence="10">
    <location>
        <position position="888"/>
    </location>
    <ligand>
        <name>ATP</name>
        <dbReference type="ChEBI" id="CHEBI:30616"/>
    </ligand>
</feature>
<proteinExistence type="inferred from homology"/>
<accession>A0ABX3KZJ9</accession>
<dbReference type="InterPro" id="IPR036921">
    <property type="entry name" value="PurM-like_N_sf"/>
</dbReference>
<dbReference type="Pfam" id="PF18076">
    <property type="entry name" value="FGAR-AT_N"/>
    <property type="match status" value="1"/>
</dbReference>
<feature type="binding site" evidence="10">
    <location>
        <position position="679"/>
    </location>
    <ligand>
        <name>Mg(2+)</name>
        <dbReference type="ChEBI" id="CHEBI:18420"/>
    </ligand>
</feature>
<keyword evidence="8 10" id="KW-0460">Magnesium</keyword>
<evidence type="ECO:0000259" key="15">
    <source>
        <dbReference type="Pfam" id="PF22689"/>
    </source>
</evidence>
<dbReference type="EC" id="6.3.5.3" evidence="10"/>
<comment type="caution">
    <text evidence="10">Lacks conserved residue(s) required for the propagation of feature annotation.</text>
</comment>
<dbReference type="Proteomes" id="UP000188820">
    <property type="component" value="Unassembled WGS sequence"/>
</dbReference>
<feature type="domain" description="FGAR-AT PurM N-terminal-like" evidence="15">
    <location>
        <begin position="648"/>
        <end position="807"/>
    </location>
</feature>
<evidence type="ECO:0000256" key="10">
    <source>
        <dbReference type="HAMAP-Rule" id="MF_00419"/>
    </source>
</evidence>
<evidence type="ECO:0000259" key="12">
    <source>
        <dbReference type="Pfam" id="PF02769"/>
    </source>
</evidence>
<dbReference type="Pfam" id="PF22689">
    <property type="entry name" value="FGAR-AT_PurM_N-like"/>
    <property type="match status" value="1"/>
</dbReference>
<feature type="domain" description="Phosphoribosylformylglycinamidine synthase N-terminal" evidence="14">
    <location>
        <begin position="36"/>
        <end position="151"/>
    </location>
</feature>
<comment type="subunit">
    <text evidence="10">Monomer.</text>
</comment>
<reference evidence="16 17" key="1">
    <citation type="submission" date="2016-10" db="EMBL/GenBank/DDBJ databases">
        <title>Rodentibacter gen. nov. and new species.</title>
        <authorList>
            <person name="Christensen H."/>
        </authorList>
    </citation>
    <scope>NUCLEOTIDE SEQUENCE [LARGE SCALE GENOMIC DNA]</scope>
    <source>
        <strain evidence="16 17">1998236014</strain>
    </source>
</reference>
<feature type="binding site" evidence="10">
    <location>
        <position position="722"/>
    </location>
    <ligand>
        <name>Mg(2+)</name>
        <dbReference type="ChEBI" id="CHEBI:18420"/>
    </ligand>
</feature>
<feature type="domain" description="Phosphoribosylformylglycinamidine synthase linker" evidence="13">
    <location>
        <begin position="172"/>
        <end position="221"/>
    </location>
</feature>
<evidence type="ECO:0000259" key="14">
    <source>
        <dbReference type="Pfam" id="PF18076"/>
    </source>
</evidence>
<evidence type="ECO:0000313" key="16">
    <source>
        <dbReference type="EMBL" id="OOF71283.1"/>
    </source>
</evidence>
<gene>
    <name evidence="10" type="primary">purL</name>
    <name evidence="16" type="ORF">BKG89_00890</name>
</gene>
<dbReference type="SUPFAM" id="SSF52317">
    <property type="entry name" value="Class I glutamine amidotransferase-like"/>
    <property type="match status" value="1"/>
</dbReference>
<dbReference type="CDD" id="cd01740">
    <property type="entry name" value="GATase1_FGAR_AT"/>
    <property type="match status" value="1"/>
</dbReference>
<evidence type="ECO:0000256" key="11">
    <source>
        <dbReference type="SAM" id="MobiDB-lite"/>
    </source>
</evidence>
<keyword evidence="6 10" id="KW-0658">Purine biosynthesis</keyword>
<dbReference type="SUPFAM" id="SSF82697">
    <property type="entry name" value="PurS-like"/>
    <property type="match status" value="1"/>
</dbReference>
<comment type="pathway">
    <text evidence="1 10">Purine metabolism; IMP biosynthesis via de novo pathway; 5-amino-1-(5-phospho-D-ribosyl)imidazole from N(2)-formyl-N(1)-(5-phospho-D-ribosyl)glycinamide: step 1/2.</text>
</comment>
<dbReference type="SUPFAM" id="SSF56042">
    <property type="entry name" value="PurM C-terminal domain-like"/>
    <property type="match status" value="2"/>
</dbReference>
<dbReference type="SMART" id="SM01211">
    <property type="entry name" value="GATase_5"/>
    <property type="match status" value="1"/>
</dbReference>
<dbReference type="Pfam" id="PF18072">
    <property type="entry name" value="FGAR-AT_linker"/>
    <property type="match status" value="1"/>
</dbReference>
<dbReference type="InterPro" id="IPR040707">
    <property type="entry name" value="FGAR-AT_N"/>
</dbReference>
<feature type="binding site" evidence="10">
    <location>
        <begin position="307"/>
        <end position="318"/>
    </location>
    <ligand>
        <name>ATP</name>
        <dbReference type="ChEBI" id="CHEBI:30616"/>
    </ligand>
</feature>
<dbReference type="EMBL" id="MLAA01000003">
    <property type="protein sequence ID" value="OOF71283.1"/>
    <property type="molecule type" value="Genomic_DNA"/>
</dbReference>
<evidence type="ECO:0000256" key="5">
    <source>
        <dbReference type="ARBA" id="ARBA00022741"/>
    </source>
</evidence>
<keyword evidence="10" id="KW-0963">Cytoplasm</keyword>
<dbReference type="InterPro" id="IPR029062">
    <property type="entry name" value="Class_I_gatase-like"/>
</dbReference>
<evidence type="ECO:0000256" key="1">
    <source>
        <dbReference type="ARBA" id="ARBA00004920"/>
    </source>
</evidence>
<protein>
    <recommendedName>
        <fullName evidence="10">Phosphoribosylformylglycinamidine synthase</fullName>
        <shortName evidence="10">FGAM synthase</shortName>
        <shortName evidence="10">FGAMS</shortName>
        <ecNumber evidence="10">6.3.5.3</ecNumber>
    </recommendedName>
    <alternativeName>
        <fullName evidence="10">Formylglycinamide ribonucleotide amidotransferase</fullName>
        <shortName evidence="10">FGAR amidotransferase</shortName>
        <shortName evidence="10">FGAR-AT</shortName>
    </alternativeName>
</protein>
<dbReference type="InterPro" id="IPR041609">
    <property type="entry name" value="PurL_linker"/>
</dbReference>
<dbReference type="Gene3D" id="3.40.50.880">
    <property type="match status" value="1"/>
</dbReference>
<dbReference type="Gene3D" id="1.10.8.750">
    <property type="entry name" value="Phosphoribosylformylglycinamidine synthase, linker domain"/>
    <property type="match status" value="1"/>
</dbReference>
<evidence type="ECO:0000256" key="4">
    <source>
        <dbReference type="ARBA" id="ARBA00022723"/>
    </source>
</evidence>
<feature type="domain" description="PurM-like C-terminal" evidence="12">
    <location>
        <begin position="432"/>
        <end position="590"/>
    </location>
</feature>
<dbReference type="InterPro" id="IPR036604">
    <property type="entry name" value="PurS-like_sf"/>
</dbReference>
<evidence type="ECO:0000256" key="2">
    <source>
        <dbReference type="ARBA" id="ARBA00008608"/>
    </source>
</evidence>
<evidence type="ECO:0000256" key="6">
    <source>
        <dbReference type="ARBA" id="ARBA00022755"/>
    </source>
</evidence>
<keyword evidence="4 10" id="KW-0479">Metal-binding</keyword>
<feature type="region of interest" description="Disordered" evidence="11">
    <location>
        <begin position="305"/>
        <end position="328"/>
    </location>
</feature>
<dbReference type="InterPro" id="IPR010073">
    <property type="entry name" value="PurL_large"/>
</dbReference>
<comment type="function">
    <text evidence="10">Phosphoribosylformylglycinamidine synthase involved in the purines biosynthetic pathway. Catalyzes the ATP-dependent conversion of formylglycinamide ribonucleotide (FGAR) and glutamine to yield formylglycinamidine ribonucleotide (FGAM) and glutamate.</text>
</comment>
<dbReference type="NCBIfam" id="TIGR01735">
    <property type="entry name" value="FGAM_synt"/>
    <property type="match status" value="1"/>
</dbReference>
<dbReference type="InterPro" id="IPR010918">
    <property type="entry name" value="PurM-like_C_dom"/>
</dbReference>
<dbReference type="InterPro" id="IPR055181">
    <property type="entry name" value="FGAR-AT_PurM_N-like"/>
</dbReference>
<organism evidence="16 17">
    <name type="scientific">Rodentibacter caecimuris</name>
    <dbReference type="NCBI Taxonomy" id="1796644"/>
    <lineage>
        <taxon>Bacteria</taxon>
        <taxon>Pseudomonadati</taxon>
        <taxon>Pseudomonadota</taxon>
        <taxon>Gammaproteobacteria</taxon>
        <taxon>Pasteurellales</taxon>
        <taxon>Pasteurellaceae</taxon>
        <taxon>Rodentibacter</taxon>
    </lineage>
</organism>
<dbReference type="PROSITE" id="PS51273">
    <property type="entry name" value="GATASE_TYPE_1"/>
    <property type="match status" value="1"/>
</dbReference>
<feature type="active site" description="Nucleophile" evidence="10">
    <location>
        <position position="1137"/>
    </location>
</feature>
<evidence type="ECO:0000313" key="17">
    <source>
        <dbReference type="Proteomes" id="UP000188820"/>
    </source>
</evidence>
<feature type="binding site" evidence="10">
    <location>
        <position position="678"/>
    </location>
    <ligand>
        <name>ATP</name>
        <dbReference type="ChEBI" id="CHEBI:30616"/>
    </ligand>
</feature>
<keyword evidence="5 10" id="KW-0547">Nucleotide-binding</keyword>
<dbReference type="RefSeq" id="WP_077462313.1">
    <property type="nucleotide sequence ID" value="NZ_MLAA01000003.1"/>
</dbReference>
<sequence>MFQIFRGSPALSEFRLTQLSQKFQQQQLPIKSVYAEYLHFVALHQALTEEESIKIQELLHYGPTLEEHEPSGFCLIVTPRIGTISSWSSKATDIAHNCGLSAVERIERGLAYYFEFSYEPNVEQLEALKALLHDRMLETVLESPEKATALFAQQEPKPFISVDILEGGRKALEIANIELGLALAEDEIDYLVENFTALERNPHDIELYMFAQANSEHCRHKIFNADWTIDGKKQDKSLFKMIKNTFEKTPDYVLSAYKDNAAVMEGSTIGRFFPDQDGQYRYHNEDAHILMKVETHNHPTAISPFPGAATGSGGEIRDEGATGRGAKPKAGLTGFSVSNLLVPNFEQPWENPMSKPNRIASALDIMIEGPLGGAAFNNEFGRPALLGYFRTYEEKVNSFGGEEVRGYHKPIMLAGGIGNIRAEHVQKGEIPVGAKLIVLGGPAMNIGLGGGAASSMASGKSKEDLDFASVQRENPEMERRCQEVIDRCWQMGEENPILFIHDVGAGGLSNAMPELVHDGERGGKFELRDILCDEKGMSPLEIWCNESQERYVLAISPEKLPLFTEICERERACFAVIGETTKEKHLTLHDNHFDNNPIDLPMNVLLGKTPRMHREVSSKHVKNPPFVTDQINLKEAFYRVLRLPVVAEKTFLITIGDRSVTGMVARDQMVGPWQIPVADCGVTTASLDSYYGEAMSMGERAPVALLDFGASARLAVAEAITNIAGTEIGDIKRIKLSANWMSAAGHCGEDAGLYEAVKAVGEELCPALGITIPVGKDSMSMKTTWQENGEQKTVTAPLSLVISAFARVEDVRKTITPQLRTDKGASRLLLIDLGEGKNRLGATALAQVYKQLGDKPADVVSVESLKNFFNAMQALVSQAKLLAYHDRSDGGLITTLAEMAFAGHCGVEVDISGLGDDDLGVLFNEELGAVIQVADRELTAVREILQAHNLLALTKELGSVVSEDRFDIMRGTRRLLSEKRSELRGIWAELTYQMQRLRDNPECADQEFETKKDPNNKGLSTYLSYDINEDIAAPFINKGVKPTIAILREQGVNSHYEMAAAFDRAGFNAIDVHMSDLIAGRRNLNDFNALVACGGFSYGDVLGAGGGWAKSILFNPMLRDQFSQFFANLNTLSLGVCNGCQMVSNLAEIIPGTENWPRFVRNKSERFEARVSLVKINNTHSHWFTEMAGSHMPIAVSHGEGRVEFKHSDQLEKLQKQNLVIAQYIDNNLQPTEVYPANPNGSVQGITAISNVDGRVAIMMPHPERVFRTVSNSWHPENWGEDGAWMRLFRNARVALG</sequence>
<dbReference type="Pfam" id="PF13507">
    <property type="entry name" value="GATase_5"/>
    <property type="match status" value="1"/>
</dbReference>
<dbReference type="PANTHER" id="PTHR10099:SF1">
    <property type="entry name" value="PHOSPHORIBOSYLFORMYLGLYCINAMIDINE SYNTHASE"/>
    <property type="match status" value="1"/>
</dbReference>
<dbReference type="Pfam" id="PF02769">
    <property type="entry name" value="AIRS_C"/>
    <property type="match status" value="2"/>
</dbReference>
<dbReference type="NCBIfam" id="NF003672">
    <property type="entry name" value="PRK05297.1"/>
    <property type="match status" value="1"/>
</dbReference>
<dbReference type="SUPFAM" id="SSF55326">
    <property type="entry name" value="PurM N-terminal domain-like"/>
    <property type="match status" value="2"/>
</dbReference>
<feature type="active site" evidence="10">
    <location>
        <position position="1262"/>
    </location>
</feature>
<dbReference type="CDD" id="cd02203">
    <property type="entry name" value="PurL_repeat1"/>
    <property type="match status" value="1"/>
</dbReference>
<name>A0ABX3KZJ9_9PAST</name>
<evidence type="ECO:0000256" key="3">
    <source>
        <dbReference type="ARBA" id="ARBA00022598"/>
    </source>
</evidence>
<dbReference type="Gene3D" id="3.90.650.10">
    <property type="entry name" value="PurM-like C-terminal domain"/>
    <property type="match status" value="2"/>
</dbReference>
<evidence type="ECO:0000256" key="7">
    <source>
        <dbReference type="ARBA" id="ARBA00022840"/>
    </source>
</evidence>
<feature type="binding site" evidence="10">
    <location>
        <position position="886"/>
    </location>
    <ligand>
        <name>Mg(2+)</name>
        <dbReference type="ChEBI" id="CHEBI:18420"/>
    </ligand>
</feature>
<dbReference type="Gene3D" id="3.30.1330.10">
    <property type="entry name" value="PurM-like, N-terminal domain"/>
    <property type="match status" value="2"/>
</dbReference>
<evidence type="ECO:0000256" key="9">
    <source>
        <dbReference type="ARBA" id="ARBA00022962"/>
    </source>
</evidence>